<dbReference type="AlphaFoldDB" id="A0A7X0RCT6"/>
<dbReference type="Gene3D" id="2.40.260.10">
    <property type="entry name" value="Sortase"/>
    <property type="match status" value="1"/>
</dbReference>
<evidence type="ECO:0000313" key="3">
    <source>
        <dbReference type="EMBL" id="MBB6625891.1"/>
    </source>
</evidence>
<dbReference type="InterPro" id="IPR042001">
    <property type="entry name" value="Sortase_F"/>
</dbReference>
<organism evidence="3 4">
    <name type="scientific">Nocardioides luti</name>
    <dbReference type="NCBI Taxonomy" id="2761101"/>
    <lineage>
        <taxon>Bacteria</taxon>
        <taxon>Bacillati</taxon>
        <taxon>Actinomycetota</taxon>
        <taxon>Actinomycetes</taxon>
        <taxon>Propionibacteriales</taxon>
        <taxon>Nocardioidaceae</taxon>
        <taxon>Nocardioides</taxon>
    </lineage>
</organism>
<dbReference type="SUPFAM" id="SSF63817">
    <property type="entry name" value="Sortase"/>
    <property type="match status" value="1"/>
</dbReference>
<proteinExistence type="predicted"/>
<evidence type="ECO:0000256" key="1">
    <source>
        <dbReference type="ARBA" id="ARBA00022801"/>
    </source>
</evidence>
<evidence type="ECO:0000313" key="4">
    <source>
        <dbReference type="Proteomes" id="UP000523955"/>
    </source>
</evidence>
<keyword evidence="4" id="KW-1185">Reference proteome</keyword>
<keyword evidence="1" id="KW-0378">Hydrolase</keyword>
<protein>
    <submittedName>
        <fullName evidence="3">Class F sortase</fullName>
    </submittedName>
</protein>
<dbReference type="InterPro" id="IPR005754">
    <property type="entry name" value="Sortase"/>
</dbReference>
<accession>A0A7X0RCT6</accession>
<sequence length="142" mass="15086">MPTRVVIPALKVNAVVLPIKAPGGTLIPPSDPQELGWWAAGARPGAARGSALVTGHTVHTGGGALDDLETLHRGDRVRVKTSHGWIAYDVQRVHVYSKGSVADHAQRLFSQKVPGRLVLITCEDWDGSRYLSNAVVTAVPAV</sequence>
<feature type="active site" description="Proton donor/acceptor" evidence="2">
    <location>
        <position position="56"/>
    </location>
</feature>
<dbReference type="Proteomes" id="UP000523955">
    <property type="component" value="Unassembled WGS sequence"/>
</dbReference>
<gene>
    <name evidence="3" type="ORF">H5V45_01030</name>
</gene>
<evidence type="ECO:0000256" key="2">
    <source>
        <dbReference type="PIRSR" id="PIRSR605754-1"/>
    </source>
</evidence>
<reference evidence="3 4" key="1">
    <citation type="submission" date="2020-08" db="EMBL/GenBank/DDBJ databases">
        <authorList>
            <person name="Seo M.-J."/>
        </authorList>
    </citation>
    <scope>NUCLEOTIDE SEQUENCE [LARGE SCALE GENOMIC DNA]</scope>
    <source>
        <strain evidence="3 4">KIGAM211</strain>
    </source>
</reference>
<dbReference type="InterPro" id="IPR023365">
    <property type="entry name" value="Sortase_dom-sf"/>
</dbReference>
<dbReference type="GO" id="GO:0016787">
    <property type="term" value="F:hydrolase activity"/>
    <property type="evidence" value="ECO:0007669"/>
    <property type="project" value="UniProtKB-KW"/>
</dbReference>
<comment type="caution">
    <text evidence="3">The sequence shown here is derived from an EMBL/GenBank/DDBJ whole genome shotgun (WGS) entry which is preliminary data.</text>
</comment>
<dbReference type="EMBL" id="JACKXE010000001">
    <property type="protein sequence ID" value="MBB6625891.1"/>
    <property type="molecule type" value="Genomic_DNA"/>
</dbReference>
<dbReference type="CDD" id="cd05829">
    <property type="entry name" value="Sortase_F"/>
    <property type="match status" value="1"/>
</dbReference>
<feature type="active site" description="Acyl-thioester intermediate" evidence="2">
    <location>
        <position position="122"/>
    </location>
</feature>
<name>A0A7X0RCT6_9ACTN</name>
<dbReference type="Pfam" id="PF04203">
    <property type="entry name" value="Sortase"/>
    <property type="match status" value="1"/>
</dbReference>